<dbReference type="AlphaFoldDB" id="A0A6P1E2D6"/>
<dbReference type="Pfam" id="PF22813">
    <property type="entry name" value="TcaA_2nd"/>
    <property type="match status" value="1"/>
</dbReference>
<sequence length="487" mass="54181">MTSKESSDEQGSELLFCPNCGQKVKPTDEFCPNCGYNLNAYRQGNPVEVDNGKQVGKPKKRLFSRATKKQISKHRKRRRRLITFGVIVVVAAAGLIAYGEHYYSKASTLSRIVKSAKNDHHDLHRYFYTNDPSLTINNASLKPLVRYFHDSPEALTSFKQQMGTIGKFDNNRLEYKENGHRFLIFPKYEVQVRPVYVSLSVNKKNAKIKQGAKVIATSNSTRFVKKIGPLVPGKYELSSSANINGHSLSNDNTYHLNSNNQSIPLTLKTVSFNVHGPQGTEVVINSKDQGRIGANGVMNFKDFPWTQELKVQGIYQAGKNNISSQSRVISDQSGDHDVTLPFKGLVSYDDADTLLSNLCDATSGLSNNGDLADATDDDGDDLSSFFAGGESDPNYLQFEKMGKGYYHDDDIDGTDMSDTIDSIKLSSQNSSDVTFDLKYKFDAGDHYHVQIFRYTANMVVNGDDSDNPLQINSLSGAQKVDDYDEDE</sequence>
<keyword evidence="2" id="KW-0812">Transmembrane</keyword>
<dbReference type="PANTHER" id="PTHR40038:SF1">
    <property type="entry name" value="MEMBRANE-ASSOCIATED PROTEIN TCAA"/>
    <property type="match status" value="1"/>
</dbReference>
<evidence type="ECO:0000313" key="5">
    <source>
        <dbReference type="EMBL" id="QHB51476.1"/>
    </source>
</evidence>
<name>A0A6P1E2D6_LENHI</name>
<gene>
    <name evidence="5" type="ORF">GQR93_04230</name>
</gene>
<keyword evidence="2" id="KW-1133">Transmembrane helix</keyword>
<dbReference type="Pfam" id="PF13240">
    <property type="entry name" value="Zn_Ribbon_1"/>
    <property type="match status" value="1"/>
</dbReference>
<dbReference type="Proteomes" id="UP000465035">
    <property type="component" value="Chromosome"/>
</dbReference>
<dbReference type="InterPro" id="IPR054529">
    <property type="entry name" value="TcaA_2nd"/>
</dbReference>
<proteinExistence type="predicted"/>
<dbReference type="GeneID" id="69057561"/>
<dbReference type="PANTHER" id="PTHR40038">
    <property type="entry name" value="MEMBRANE-ASSOCIATED PROTEIN TCAA"/>
    <property type="match status" value="1"/>
</dbReference>
<evidence type="ECO:0000259" key="4">
    <source>
        <dbReference type="Pfam" id="PF22813"/>
    </source>
</evidence>
<dbReference type="EMBL" id="CP047121">
    <property type="protein sequence ID" value="QHB51476.1"/>
    <property type="molecule type" value="Genomic_DNA"/>
</dbReference>
<feature type="domain" description="TcaA second" evidence="4">
    <location>
        <begin position="117"/>
        <end position="192"/>
    </location>
</feature>
<dbReference type="InterPro" id="IPR026870">
    <property type="entry name" value="Zinc_ribbon_dom"/>
</dbReference>
<dbReference type="RefSeq" id="WP_003552611.1">
    <property type="nucleotide sequence ID" value="NZ_CABKOL010000106.1"/>
</dbReference>
<protein>
    <submittedName>
        <fullName evidence="5">Zinc-ribbon domain-containing protein</fullName>
    </submittedName>
</protein>
<accession>A0A6P1E2D6</accession>
<keyword evidence="2" id="KW-0472">Membrane</keyword>
<evidence type="ECO:0000259" key="3">
    <source>
        <dbReference type="Pfam" id="PF13240"/>
    </source>
</evidence>
<feature type="region of interest" description="Disordered" evidence="1">
    <location>
        <begin position="468"/>
        <end position="487"/>
    </location>
</feature>
<evidence type="ECO:0000313" key="6">
    <source>
        <dbReference type="Proteomes" id="UP000465035"/>
    </source>
</evidence>
<evidence type="ECO:0000256" key="1">
    <source>
        <dbReference type="SAM" id="MobiDB-lite"/>
    </source>
</evidence>
<feature type="domain" description="Zinc-ribbon" evidence="3">
    <location>
        <begin position="16"/>
        <end position="38"/>
    </location>
</feature>
<reference evidence="5 6" key="1">
    <citation type="submission" date="2019-12" db="EMBL/GenBank/DDBJ databases">
        <title>Lactobacillus hilgardii FLUB.</title>
        <authorList>
            <person name="Gustaw K."/>
        </authorList>
    </citation>
    <scope>NUCLEOTIDE SEQUENCE [LARGE SCALE GENOMIC DNA]</scope>
    <source>
        <strain evidence="5 6">FLUB</strain>
    </source>
</reference>
<feature type="transmembrane region" description="Helical" evidence="2">
    <location>
        <begin position="81"/>
        <end position="99"/>
    </location>
</feature>
<organism evidence="5 6">
    <name type="scientific">Lentilactobacillus hilgardii</name>
    <name type="common">Lactobacillus hilgardii</name>
    <dbReference type="NCBI Taxonomy" id="1588"/>
    <lineage>
        <taxon>Bacteria</taxon>
        <taxon>Bacillati</taxon>
        <taxon>Bacillota</taxon>
        <taxon>Bacilli</taxon>
        <taxon>Lactobacillales</taxon>
        <taxon>Lactobacillaceae</taxon>
        <taxon>Lentilactobacillus</taxon>
    </lineage>
</organism>
<evidence type="ECO:0000256" key="2">
    <source>
        <dbReference type="SAM" id="Phobius"/>
    </source>
</evidence>